<feature type="compositionally biased region" description="Basic and acidic residues" evidence="1">
    <location>
        <begin position="13"/>
        <end position="31"/>
    </location>
</feature>
<feature type="region of interest" description="Disordered" evidence="1">
    <location>
        <begin position="1"/>
        <end position="35"/>
    </location>
</feature>
<organism evidence="2 3">
    <name type="scientific">Portunus trituberculatus</name>
    <name type="common">Swimming crab</name>
    <name type="synonym">Neptunus trituberculatus</name>
    <dbReference type="NCBI Taxonomy" id="210409"/>
    <lineage>
        <taxon>Eukaryota</taxon>
        <taxon>Metazoa</taxon>
        <taxon>Ecdysozoa</taxon>
        <taxon>Arthropoda</taxon>
        <taxon>Crustacea</taxon>
        <taxon>Multicrustacea</taxon>
        <taxon>Malacostraca</taxon>
        <taxon>Eumalacostraca</taxon>
        <taxon>Eucarida</taxon>
        <taxon>Decapoda</taxon>
        <taxon>Pleocyemata</taxon>
        <taxon>Brachyura</taxon>
        <taxon>Eubrachyura</taxon>
        <taxon>Portunoidea</taxon>
        <taxon>Portunidae</taxon>
        <taxon>Portuninae</taxon>
        <taxon>Portunus</taxon>
    </lineage>
</organism>
<dbReference type="Proteomes" id="UP000324222">
    <property type="component" value="Unassembled WGS sequence"/>
</dbReference>
<keyword evidence="3" id="KW-1185">Reference proteome</keyword>
<comment type="caution">
    <text evidence="2">The sequence shown here is derived from an EMBL/GenBank/DDBJ whole genome shotgun (WGS) entry which is preliminary data.</text>
</comment>
<dbReference type="EMBL" id="VSRR010008241">
    <property type="protein sequence ID" value="MPC48350.1"/>
    <property type="molecule type" value="Genomic_DNA"/>
</dbReference>
<dbReference type="AlphaFoldDB" id="A0A5B7FKY0"/>
<evidence type="ECO:0000313" key="3">
    <source>
        <dbReference type="Proteomes" id="UP000324222"/>
    </source>
</evidence>
<sequence>MQGGREGLMSAAGRERRVRGSEEEGRRKGSVKDVAVTDHVSSDIWVNRIPG</sequence>
<protein>
    <submittedName>
        <fullName evidence="2">Uncharacterized protein</fullName>
    </submittedName>
</protein>
<evidence type="ECO:0000313" key="2">
    <source>
        <dbReference type="EMBL" id="MPC48350.1"/>
    </source>
</evidence>
<gene>
    <name evidence="2" type="ORF">E2C01_042120</name>
</gene>
<evidence type="ECO:0000256" key="1">
    <source>
        <dbReference type="SAM" id="MobiDB-lite"/>
    </source>
</evidence>
<proteinExistence type="predicted"/>
<accession>A0A5B7FKY0</accession>
<name>A0A5B7FKY0_PORTR</name>
<reference evidence="2 3" key="1">
    <citation type="submission" date="2019-05" db="EMBL/GenBank/DDBJ databases">
        <title>Another draft genome of Portunus trituberculatus and its Hox gene families provides insights of decapod evolution.</title>
        <authorList>
            <person name="Jeong J.-H."/>
            <person name="Song I."/>
            <person name="Kim S."/>
            <person name="Choi T."/>
            <person name="Kim D."/>
            <person name="Ryu S."/>
            <person name="Kim W."/>
        </authorList>
    </citation>
    <scope>NUCLEOTIDE SEQUENCE [LARGE SCALE GENOMIC DNA]</scope>
    <source>
        <tissue evidence="2">Muscle</tissue>
    </source>
</reference>